<dbReference type="GO" id="GO:0006122">
    <property type="term" value="P:mitochondrial electron transport, ubiquinol to cytochrome c"/>
    <property type="evidence" value="ECO:0007669"/>
    <property type="project" value="UniProtKB-UniRule"/>
</dbReference>
<reference evidence="12 13" key="1">
    <citation type="journal article" date="2016" name="Genome Announc.">
        <title>Genome Sequence of Madurella mycetomatis mm55, Isolated from a Human Mycetoma Case in Sudan.</title>
        <authorList>
            <person name="Smit S."/>
            <person name="Derks M.F."/>
            <person name="Bervoets S."/>
            <person name="Fahal A."/>
            <person name="van Leeuwen W."/>
            <person name="van Belkum A."/>
            <person name="van de Sande W.W."/>
        </authorList>
    </citation>
    <scope>NUCLEOTIDE SEQUENCE [LARGE SCALE GENOMIC DNA]</scope>
    <source>
        <strain evidence="13">mm55</strain>
    </source>
</reference>
<dbReference type="Gene3D" id="1.20.5.210">
    <property type="entry name" value="Cytochrome b-c1 complex subunit 8"/>
    <property type="match status" value="1"/>
</dbReference>
<dbReference type="PANTHER" id="PTHR12119:SF2">
    <property type="entry name" value="CYTOCHROME B-C1 COMPLEX SUBUNIT 8"/>
    <property type="match status" value="1"/>
</dbReference>
<evidence type="ECO:0000256" key="5">
    <source>
        <dbReference type="ARBA" id="ARBA00022692"/>
    </source>
</evidence>
<evidence type="ECO:0000256" key="8">
    <source>
        <dbReference type="ARBA" id="ARBA00022989"/>
    </source>
</evidence>
<dbReference type="STRING" id="100816.A0A175WEG7"/>
<keyword evidence="5" id="KW-0812">Transmembrane</keyword>
<dbReference type="Pfam" id="PF02939">
    <property type="entry name" value="UcrQ"/>
    <property type="match status" value="1"/>
</dbReference>
<keyword evidence="10" id="KW-0472">Membrane</keyword>
<dbReference type="InterPro" id="IPR036642">
    <property type="entry name" value="Cyt_bc1_su8_sf"/>
</dbReference>
<name>A0A175WEG7_9PEZI</name>
<keyword evidence="8" id="KW-1133">Transmembrane helix</keyword>
<keyword evidence="9 11" id="KW-0496">Mitochondrion</keyword>
<dbReference type="OrthoDB" id="6683853at2759"/>
<evidence type="ECO:0000313" key="12">
    <source>
        <dbReference type="EMBL" id="KXX81922.1"/>
    </source>
</evidence>
<dbReference type="Proteomes" id="UP000078237">
    <property type="component" value="Unassembled WGS sequence"/>
</dbReference>
<dbReference type="EMBL" id="LCTW02000024">
    <property type="protein sequence ID" value="KXX81922.1"/>
    <property type="molecule type" value="Genomic_DNA"/>
</dbReference>
<evidence type="ECO:0000256" key="6">
    <source>
        <dbReference type="ARBA" id="ARBA00022792"/>
    </source>
</evidence>
<evidence type="ECO:0000256" key="4">
    <source>
        <dbReference type="ARBA" id="ARBA00022660"/>
    </source>
</evidence>
<evidence type="ECO:0000313" key="13">
    <source>
        <dbReference type="Proteomes" id="UP000078237"/>
    </source>
</evidence>
<accession>A0A175WEG7</accession>
<gene>
    <name evidence="12" type="ORF">MMYC01_201134</name>
</gene>
<evidence type="ECO:0000256" key="7">
    <source>
        <dbReference type="ARBA" id="ARBA00022982"/>
    </source>
</evidence>
<dbReference type="PANTHER" id="PTHR12119">
    <property type="entry name" value="UBIQUINOL-CYTOCHROME C REDUCTASE COMPLEX UBIQUINONE-BINDING PROTEIN QP-C"/>
    <property type="match status" value="1"/>
</dbReference>
<evidence type="ECO:0000256" key="9">
    <source>
        <dbReference type="ARBA" id="ARBA00023128"/>
    </source>
</evidence>
<dbReference type="FunFam" id="1.20.5.210:FF:000001">
    <property type="entry name" value="Cytochrome b-c1 complex subunit 8"/>
    <property type="match status" value="1"/>
</dbReference>
<dbReference type="AlphaFoldDB" id="A0A175WEG7"/>
<keyword evidence="13" id="KW-1185">Reference proteome</keyword>
<comment type="caution">
    <text evidence="12">The sequence shown here is derived from an EMBL/GenBank/DDBJ whole genome shotgun (WGS) entry which is preliminary data.</text>
</comment>
<evidence type="ECO:0000256" key="2">
    <source>
        <dbReference type="ARBA" id="ARBA00007668"/>
    </source>
</evidence>
<dbReference type="VEuPathDB" id="FungiDB:MMYC01_201134"/>
<sequence>MRPTQILRGGGGGAPIGKHDNYLGNWGNFGGMKQKGIISYGIAPNRQHPLAGAAHDAVFNTWRRFSAQVLYWAPPMIAGYYIMNWAVERNEYLNSKAGRAEFGSSEE</sequence>
<comment type="similarity">
    <text evidence="2 11">Belongs to the UQCRQ/QCR8 family.</text>
</comment>
<organism evidence="12 13">
    <name type="scientific">Madurella mycetomatis</name>
    <dbReference type="NCBI Taxonomy" id="100816"/>
    <lineage>
        <taxon>Eukaryota</taxon>
        <taxon>Fungi</taxon>
        <taxon>Dikarya</taxon>
        <taxon>Ascomycota</taxon>
        <taxon>Pezizomycotina</taxon>
        <taxon>Sordariomycetes</taxon>
        <taxon>Sordariomycetidae</taxon>
        <taxon>Sordariales</taxon>
        <taxon>Sordariales incertae sedis</taxon>
        <taxon>Madurella</taxon>
    </lineage>
</organism>
<proteinExistence type="inferred from homology"/>
<dbReference type="GO" id="GO:0005743">
    <property type="term" value="C:mitochondrial inner membrane"/>
    <property type="evidence" value="ECO:0007669"/>
    <property type="project" value="UniProtKB-SubCell"/>
</dbReference>
<evidence type="ECO:0000256" key="11">
    <source>
        <dbReference type="RuleBase" id="RU368118"/>
    </source>
</evidence>
<evidence type="ECO:0000256" key="1">
    <source>
        <dbReference type="ARBA" id="ARBA00004434"/>
    </source>
</evidence>
<dbReference type="InterPro" id="IPR004205">
    <property type="entry name" value="Cyt_bc1_su8"/>
</dbReference>
<comment type="subcellular location">
    <subcellularLocation>
        <location evidence="1 11">Mitochondrion inner membrane</location>
        <topology evidence="1 11">Single-pass membrane protein</topology>
    </subcellularLocation>
</comment>
<protein>
    <recommendedName>
        <fullName evidence="11">Cytochrome b-c1 complex subunit 8</fullName>
    </recommendedName>
    <alternativeName>
        <fullName evidence="11">Complex III subunit 8</fullName>
    </alternativeName>
</protein>
<evidence type="ECO:0000256" key="3">
    <source>
        <dbReference type="ARBA" id="ARBA00022448"/>
    </source>
</evidence>
<evidence type="ECO:0000256" key="10">
    <source>
        <dbReference type="ARBA" id="ARBA00023136"/>
    </source>
</evidence>
<comment type="subunit">
    <text evidence="11">Component of the ubiquinol-cytochrome c oxidoreductase (cytochrome b-c1 complex, complex III, CIII), a multisubunit enzyme composed of 3 respiratory subunits cytochrome b, cytochrome c1 and Rieske protein, 2 core protein subunits, and additional low-molecular weight protein subunits. The complex exists as an obligatory dimer and forms supercomplexes (SCs) in the inner mitochondrial membrane with cytochrome c oxidase (complex IV, CIV).</text>
</comment>
<comment type="function">
    <text evidence="11">Component of the ubiquinol-cytochrome c oxidoreductase, a multisubunit transmembrane complex that is part of the mitochondrial electron transport chain which drives oxidative phosphorylation. The complex plays an important role in the uptake of multiple carbon sources present in different host niches.</text>
</comment>
<keyword evidence="6 11" id="KW-0999">Mitochondrion inner membrane</keyword>
<keyword evidence="3 11" id="KW-0813">Transport</keyword>
<dbReference type="SUPFAM" id="SSF81508">
    <property type="entry name" value="Ubiquinone-binding protein QP-C of cytochrome bc1 complex (Ubiquinol-cytochrome c reductase)"/>
    <property type="match status" value="1"/>
</dbReference>
<keyword evidence="4 11" id="KW-0679">Respiratory chain</keyword>
<dbReference type="GO" id="GO:0045275">
    <property type="term" value="C:respiratory chain complex III"/>
    <property type="evidence" value="ECO:0007669"/>
    <property type="project" value="UniProtKB-UniRule"/>
</dbReference>
<keyword evidence="7 11" id="KW-0249">Electron transport</keyword>